<evidence type="ECO:0000256" key="1">
    <source>
        <dbReference type="SAM" id="MobiDB-lite"/>
    </source>
</evidence>
<proteinExistence type="predicted"/>
<feature type="region of interest" description="Disordered" evidence="1">
    <location>
        <begin position="1"/>
        <end position="46"/>
    </location>
</feature>
<accession>A0A0B0PH30</accession>
<organism evidence="2 3">
    <name type="scientific">Gossypium arboreum</name>
    <name type="common">Tree cotton</name>
    <name type="synonym">Gossypium nanking</name>
    <dbReference type="NCBI Taxonomy" id="29729"/>
    <lineage>
        <taxon>Eukaryota</taxon>
        <taxon>Viridiplantae</taxon>
        <taxon>Streptophyta</taxon>
        <taxon>Embryophyta</taxon>
        <taxon>Tracheophyta</taxon>
        <taxon>Spermatophyta</taxon>
        <taxon>Magnoliopsida</taxon>
        <taxon>eudicotyledons</taxon>
        <taxon>Gunneridae</taxon>
        <taxon>Pentapetalae</taxon>
        <taxon>rosids</taxon>
        <taxon>malvids</taxon>
        <taxon>Malvales</taxon>
        <taxon>Malvaceae</taxon>
        <taxon>Malvoideae</taxon>
        <taxon>Gossypium</taxon>
    </lineage>
</organism>
<evidence type="ECO:0000313" key="2">
    <source>
        <dbReference type="EMBL" id="KHG22691.1"/>
    </source>
</evidence>
<dbReference type="EMBL" id="KN422537">
    <property type="protein sequence ID" value="KHG22691.1"/>
    <property type="molecule type" value="Genomic_DNA"/>
</dbReference>
<sequence>MYQNGSFSPVSKGVQRSSLLDPKRTKRRDPHPLSIPTTEERPPVTC</sequence>
<evidence type="ECO:0000313" key="3">
    <source>
        <dbReference type="Proteomes" id="UP000032142"/>
    </source>
</evidence>
<feature type="compositionally biased region" description="Polar residues" evidence="1">
    <location>
        <begin position="1"/>
        <end position="18"/>
    </location>
</feature>
<gene>
    <name evidence="2" type="ORF">F383_01904</name>
</gene>
<dbReference type="Proteomes" id="UP000032142">
    <property type="component" value="Unassembled WGS sequence"/>
</dbReference>
<reference evidence="3" key="1">
    <citation type="submission" date="2014-09" db="EMBL/GenBank/DDBJ databases">
        <authorList>
            <person name="Mudge J."/>
            <person name="Ramaraj T."/>
            <person name="Lindquist I.E."/>
            <person name="Bharti A.K."/>
            <person name="Sundararajan A."/>
            <person name="Cameron C.T."/>
            <person name="Woodward J.E."/>
            <person name="May G.D."/>
            <person name="Brubaker C."/>
            <person name="Broadhvest J."/>
            <person name="Wilkins T.A."/>
        </authorList>
    </citation>
    <scope>NUCLEOTIDE SEQUENCE</scope>
    <source>
        <strain evidence="3">cv. AKA8401</strain>
    </source>
</reference>
<protein>
    <submittedName>
        <fullName evidence="2">Uncharacterized protein</fullName>
    </submittedName>
</protein>
<keyword evidence="3" id="KW-1185">Reference proteome</keyword>
<name>A0A0B0PH30_GOSAR</name>
<dbReference type="AlphaFoldDB" id="A0A0B0PH30"/>